<feature type="compositionally biased region" description="Low complexity" evidence="1">
    <location>
        <begin position="113"/>
        <end position="128"/>
    </location>
</feature>
<dbReference type="AlphaFoldDB" id="A0ABD5ZYA8"/>
<feature type="compositionally biased region" description="Polar residues" evidence="1">
    <location>
        <begin position="92"/>
        <end position="103"/>
    </location>
</feature>
<protein>
    <recommendedName>
        <fullName evidence="4">HNH endonuclease</fullName>
    </recommendedName>
</protein>
<sequence>MVQLRSCYFCGGIGDSLREYEVVPDHLGSAEGGRSAVLCSTCHEKLRRVLEPLAAAAESPSAPDPEPASLQEVTFESGSVASDDATAPAESESANGEETSEGASTAEGDVSADEAPTRAAEAPETGTADAAADGPSEGADASESTAASDGAAVPEEYYKVLRLLQNREFPMERADLTGLVTGAYDVSEPQCERILETAIDRGVLVEEGSTLDLGRN</sequence>
<evidence type="ECO:0000256" key="1">
    <source>
        <dbReference type="SAM" id="MobiDB-lite"/>
    </source>
</evidence>
<keyword evidence="3" id="KW-1185">Reference proteome</keyword>
<evidence type="ECO:0008006" key="4">
    <source>
        <dbReference type="Google" id="ProtNLM"/>
    </source>
</evidence>
<dbReference type="GeneID" id="96954050"/>
<feature type="compositionally biased region" description="Polar residues" evidence="1">
    <location>
        <begin position="71"/>
        <end position="80"/>
    </location>
</feature>
<proteinExistence type="predicted"/>
<feature type="region of interest" description="Disordered" evidence="1">
    <location>
        <begin position="56"/>
        <end position="150"/>
    </location>
</feature>
<dbReference type="Proteomes" id="UP001596434">
    <property type="component" value="Unassembled WGS sequence"/>
</dbReference>
<reference evidence="2 3" key="1">
    <citation type="journal article" date="2019" name="Int. J. Syst. Evol. Microbiol.">
        <title>The Global Catalogue of Microorganisms (GCM) 10K type strain sequencing project: providing services to taxonomists for standard genome sequencing and annotation.</title>
        <authorList>
            <consortium name="The Broad Institute Genomics Platform"/>
            <consortium name="The Broad Institute Genome Sequencing Center for Infectious Disease"/>
            <person name="Wu L."/>
            <person name="Ma J."/>
        </authorList>
    </citation>
    <scope>NUCLEOTIDE SEQUENCE [LARGE SCALE GENOMIC DNA]</scope>
    <source>
        <strain evidence="2 3">GX21</strain>
    </source>
</reference>
<gene>
    <name evidence="2" type="ORF">ACFQKE_10330</name>
</gene>
<organism evidence="2 3">
    <name type="scientific">Haloplanus litoreus</name>
    <dbReference type="NCBI Taxonomy" id="767515"/>
    <lineage>
        <taxon>Archaea</taxon>
        <taxon>Methanobacteriati</taxon>
        <taxon>Methanobacteriota</taxon>
        <taxon>Stenosarchaea group</taxon>
        <taxon>Halobacteria</taxon>
        <taxon>Halobacteriales</taxon>
        <taxon>Haloferacaceae</taxon>
        <taxon>Haloplanus</taxon>
    </lineage>
</organism>
<evidence type="ECO:0000313" key="2">
    <source>
        <dbReference type="EMBL" id="MFC7255683.1"/>
    </source>
</evidence>
<name>A0ABD5ZYA8_9EURY</name>
<dbReference type="EMBL" id="JBHTAT010000001">
    <property type="protein sequence ID" value="MFC7255683.1"/>
    <property type="molecule type" value="Genomic_DNA"/>
</dbReference>
<comment type="caution">
    <text evidence="2">The sequence shown here is derived from an EMBL/GenBank/DDBJ whole genome shotgun (WGS) entry which is preliminary data.</text>
</comment>
<evidence type="ECO:0000313" key="3">
    <source>
        <dbReference type="Proteomes" id="UP001596434"/>
    </source>
</evidence>
<accession>A0ABD5ZYA8</accession>
<dbReference type="RefSeq" id="WP_379703906.1">
    <property type="nucleotide sequence ID" value="NZ_JBHTAT010000001.1"/>
</dbReference>